<evidence type="ECO:0000313" key="9">
    <source>
        <dbReference type="Proteomes" id="UP001208570"/>
    </source>
</evidence>
<accession>A0AAD9MZ88</accession>
<dbReference type="EMBL" id="JAODUP010000443">
    <property type="protein sequence ID" value="KAK2149633.1"/>
    <property type="molecule type" value="Genomic_DNA"/>
</dbReference>
<dbReference type="Gene3D" id="1.20.1070.10">
    <property type="entry name" value="Rhodopsin 7-helix transmembrane proteins"/>
    <property type="match status" value="1"/>
</dbReference>
<dbReference type="InterPro" id="IPR017452">
    <property type="entry name" value="GPCR_Rhodpsn_7TM"/>
</dbReference>
<comment type="caution">
    <text evidence="8">The sequence shown here is derived from an EMBL/GenBank/DDBJ whole genome shotgun (WGS) entry which is preliminary data.</text>
</comment>
<reference evidence="8" key="1">
    <citation type="journal article" date="2023" name="Mol. Biol. Evol.">
        <title>Third-Generation Sequencing Reveals the Adaptive Role of the Epigenome in Three Deep-Sea Polychaetes.</title>
        <authorList>
            <person name="Perez M."/>
            <person name="Aroh O."/>
            <person name="Sun Y."/>
            <person name="Lan Y."/>
            <person name="Juniper S.K."/>
            <person name="Young C.R."/>
            <person name="Angers B."/>
            <person name="Qian P.Y."/>
        </authorList>
    </citation>
    <scope>NUCLEOTIDE SEQUENCE</scope>
    <source>
        <strain evidence="8">P08H-3</strain>
    </source>
</reference>
<feature type="region of interest" description="Disordered" evidence="5">
    <location>
        <begin position="401"/>
        <end position="432"/>
    </location>
</feature>
<evidence type="ECO:0000256" key="2">
    <source>
        <dbReference type="ARBA" id="ARBA00022692"/>
    </source>
</evidence>
<feature type="compositionally biased region" description="Polar residues" evidence="5">
    <location>
        <begin position="423"/>
        <end position="432"/>
    </location>
</feature>
<dbReference type="GO" id="GO:0004930">
    <property type="term" value="F:G protein-coupled receptor activity"/>
    <property type="evidence" value="ECO:0007669"/>
    <property type="project" value="InterPro"/>
</dbReference>
<feature type="transmembrane region" description="Helical" evidence="6">
    <location>
        <begin position="112"/>
        <end position="133"/>
    </location>
</feature>
<keyword evidence="9" id="KW-1185">Reference proteome</keyword>
<dbReference type="CDD" id="cd14978">
    <property type="entry name" value="7tmA_FMRFamide_R-like"/>
    <property type="match status" value="1"/>
</dbReference>
<evidence type="ECO:0000256" key="5">
    <source>
        <dbReference type="SAM" id="MobiDB-lite"/>
    </source>
</evidence>
<keyword evidence="3 6" id="KW-1133">Transmembrane helix</keyword>
<comment type="subcellular location">
    <subcellularLocation>
        <location evidence="1">Membrane</location>
    </subcellularLocation>
</comment>
<dbReference type="PANTHER" id="PTHR46641:SF22">
    <property type="entry name" value="PROCTOLIN RECEPTOR, ISOFORM A"/>
    <property type="match status" value="1"/>
</dbReference>
<evidence type="ECO:0000259" key="7">
    <source>
        <dbReference type="PROSITE" id="PS50262"/>
    </source>
</evidence>
<dbReference type="Proteomes" id="UP001208570">
    <property type="component" value="Unassembled WGS sequence"/>
</dbReference>
<organism evidence="8 9">
    <name type="scientific">Paralvinella palmiformis</name>
    <dbReference type="NCBI Taxonomy" id="53620"/>
    <lineage>
        <taxon>Eukaryota</taxon>
        <taxon>Metazoa</taxon>
        <taxon>Spiralia</taxon>
        <taxon>Lophotrochozoa</taxon>
        <taxon>Annelida</taxon>
        <taxon>Polychaeta</taxon>
        <taxon>Sedentaria</taxon>
        <taxon>Canalipalpata</taxon>
        <taxon>Terebellida</taxon>
        <taxon>Terebelliformia</taxon>
        <taxon>Alvinellidae</taxon>
        <taxon>Paralvinella</taxon>
    </lineage>
</organism>
<evidence type="ECO:0000313" key="8">
    <source>
        <dbReference type="EMBL" id="KAK2149633.1"/>
    </source>
</evidence>
<dbReference type="PANTHER" id="PTHR46641">
    <property type="entry name" value="FMRFAMIDE RECEPTOR-RELATED"/>
    <property type="match status" value="1"/>
</dbReference>
<keyword evidence="4 6" id="KW-0472">Membrane</keyword>
<dbReference type="PROSITE" id="PS50262">
    <property type="entry name" value="G_PROTEIN_RECEP_F1_2"/>
    <property type="match status" value="1"/>
</dbReference>
<dbReference type="AlphaFoldDB" id="A0AAD9MZ88"/>
<feature type="transmembrane region" description="Helical" evidence="6">
    <location>
        <begin position="212"/>
        <end position="234"/>
    </location>
</feature>
<dbReference type="InterPro" id="IPR052954">
    <property type="entry name" value="GPCR-Ligand_Int"/>
</dbReference>
<dbReference type="PRINTS" id="PR00237">
    <property type="entry name" value="GPCRRHODOPSN"/>
</dbReference>
<feature type="transmembrane region" description="Helical" evidence="6">
    <location>
        <begin position="316"/>
        <end position="335"/>
    </location>
</feature>
<proteinExistence type="predicted"/>
<sequence>MPLNSTEAPPGAAAADDDPMRMRVAELTSQLELTRFVVMRLLVPLVLAVGVTGNVMNIAVLTRRWMRSSTNYYLTILAVYDVLYLIFVFTLIVKHYVDVTGLKWYNYYKYHFGIPATNTCSNTAVWLTLTFTVERYIGVCHPMKGKALCTPQRAKYVILVVCTASAILTIPDFFAKRVRSEVVATPDGNLTLYRGARTDLANMASFSVGYNYLIQVLFTFMPLILLLVFNSLLIRAVMLASRQRHAMANMNVVRSERQERHSRDQHRITVMLITVVIVFLICQSPQAIQNILLAYYSHKGAITPVNTRLFTITANVFNLFVIINASVNFILYSAFSTKFRRTFSRLFCRCLKQQRGPDILFSEAATAVTTVPPNGHHSVDDSRLHLLHAARSKSHVTYNWPRSGGQSANSLPGRYPGRHRPTDYSNTRQNGQSVVSCL</sequence>
<protein>
    <recommendedName>
        <fullName evidence="7">G-protein coupled receptors family 1 profile domain-containing protein</fullName>
    </recommendedName>
</protein>
<evidence type="ECO:0000256" key="1">
    <source>
        <dbReference type="ARBA" id="ARBA00004370"/>
    </source>
</evidence>
<name>A0AAD9MZ88_9ANNE</name>
<evidence type="ECO:0000256" key="3">
    <source>
        <dbReference type="ARBA" id="ARBA00022989"/>
    </source>
</evidence>
<dbReference type="InterPro" id="IPR000276">
    <property type="entry name" value="GPCR_Rhodpsn"/>
</dbReference>
<feature type="transmembrane region" description="Helical" evidence="6">
    <location>
        <begin position="270"/>
        <end position="296"/>
    </location>
</feature>
<dbReference type="Pfam" id="PF00001">
    <property type="entry name" value="7tm_1"/>
    <property type="match status" value="1"/>
</dbReference>
<evidence type="ECO:0000256" key="4">
    <source>
        <dbReference type="ARBA" id="ARBA00023136"/>
    </source>
</evidence>
<dbReference type="SUPFAM" id="SSF81321">
    <property type="entry name" value="Family A G protein-coupled receptor-like"/>
    <property type="match status" value="1"/>
</dbReference>
<feature type="transmembrane region" description="Helical" evidence="6">
    <location>
        <begin position="37"/>
        <end position="60"/>
    </location>
</feature>
<evidence type="ECO:0000256" key="6">
    <source>
        <dbReference type="SAM" id="Phobius"/>
    </source>
</evidence>
<dbReference type="GO" id="GO:0016020">
    <property type="term" value="C:membrane"/>
    <property type="evidence" value="ECO:0007669"/>
    <property type="project" value="UniProtKB-SubCell"/>
</dbReference>
<keyword evidence="2 6" id="KW-0812">Transmembrane</keyword>
<feature type="transmembrane region" description="Helical" evidence="6">
    <location>
        <begin position="72"/>
        <end position="92"/>
    </location>
</feature>
<dbReference type="SMART" id="SM01381">
    <property type="entry name" value="7TM_GPCR_Srsx"/>
    <property type="match status" value="1"/>
</dbReference>
<gene>
    <name evidence="8" type="ORF">LSH36_443g02012</name>
</gene>
<feature type="domain" description="G-protein coupled receptors family 1 profile" evidence="7">
    <location>
        <begin position="53"/>
        <end position="332"/>
    </location>
</feature>
<feature type="transmembrane region" description="Helical" evidence="6">
    <location>
        <begin position="154"/>
        <end position="174"/>
    </location>
</feature>